<dbReference type="Proteomes" id="UP000324800">
    <property type="component" value="Unassembled WGS sequence"/>
</dbReference>
<protein>
    <recommendedName>
        <fullName evidence="2">KilA-N domain-containing protein</fullName>
    </recommendedName>
</protein>
<feature type="coiled-coil region" evidence="1">
    <location>
        <begin position="157"/>
        <end position="184"/>
    </location>
</feature>
<comment type="caution">
    <text evidence="3">The sequence shown here is derived from an EMBL/GenBank/DDBJ whole genome shotgun (WGS) entry which is preliminary data.</text>
</comment>
<dbReference type="InterPro" id="IPR018004">
    <property type="entry name" value="KilA/APSES_HTH"/>
</dbReference>
<evidence type="ECO:0000313" key="4">
    <source>
        <dbReference type="Proteomes" id="UP000324800"/>
    </source>
</evidence>
<feature type="domain" description="KilA-N" evidence="2">
    <location>
        <begin position="16"/>
        <end position="129"/>
    </location>
</feature>
<evidence type="ECO:0000259" key="2">
    <source>
        <dbReference type="PROSITE" id="PS51301"/>
    </source>
</evidence>
<dbReference type="AlphaFoldDB" id="A0A5J4UXE4"/>
<organism evidence="3 4">
    <name type="scientific">Streblomastix strix</name>
    <dbReference type="NCBI Taxonomy" id="222440"/>
    <lineage>
        <taxon>Eukaryota</taxon>
        <taxon>Metamonada</taxon>
        <taxon>Preaxostyla</taxon>
        <taxon>Oxymonadida</taxon>
        <taxon>Streblomastigidae</taxon>
        <taxon>Streblomastix</taxon>
    </lineage>
</organism>
<sequence>MASTASTTQIVSNNETFTIGQCNGFEIIVCEKDGFINATKLVQIINEREHTNKQIKKIVQSITYWDYKQLLQENSVGQNFTQQLLDYQLDNNFSNHVRGTYVHKELLNIVCMKTCVNYLHQVTKIMDKINERVTAEHNADPNTPIGTHVDNVTNEFMNFQQEKIDQLREQNNELNIDVRHLQTRAVPKGKQRSFCLIVEDVHQYGDQIKIQIRRKMKKTISRGLMEYYKHDTLLFIDNLPIATTINEVIKEEFTRREGMKIKGTKYTFPYDQLDDIIERIKQIVIEVQDV</sequence>
<keyword evidence="1" id="KW-0175">Coiled coil</keyword>
<evidence type="ECO:0000313" key="3">
    <source>
        <dbReference type="EMBL" id="KAA6374551.1"/>
    </source>
</evidence>
<dbReference type="InterPro" id="IPR017880">
    <property type="entry name" value="KilA_N"/>
</dbReference>
<reference evidence="3 4" key="1">
    <citation type="submission" date="2019-03" db="EMBL/GenBank/DDBJ databases">
        <title>Single cell metagenomics reveals metabolic interactions within the superorganism composed of flagellate Streblomastix strix and complex community of Bacteroidetes bacteria on its surface.</title>
        <authorList>
            <person name="Treitli S.C."/>
            <person name="Kolisko M."/>
            <person name="Husnik F."/>
            <person name="Keeling P."/>
            <person name="Hampl V."/>
        </authorList>
    </citation>
    <scope>NUCLEOTIDE SEQUENCE [LARGE SCALE GENOMIC DNA]</scope>
    <source>
        <strain evidence="3">ST1C</strain>
    </source>
</reference>
<accession>A0A5J4UXE4</accession>
<gene>
    <name evidence="3" type="ORF">EZS28_029922</name>
</gene>
<evidence type="ECO:0000256" key="1">
    <source>
        <dbReference type="SAM" id="Coils"/>
    </source>
</evidence>
<dbReference type="Pfam" id="PF04383">
    <property type="entry name" value="KilA-N"/>
    <property type="match status" value="1"/>
</dbReference>
<dbReference type="PROSITE" id="PS51301">
    <property type="entry name" value="KILA_N"/>
    <property type="match status" value="1"/>
</dbReference>
<name>A0A5J4UXE4_9EUKA</name>
<dbReference type="EMBL" id="SNRW01011889">
    <property type="protein sequence ID" value="KAA6374551.1"/>
    <property type="molecule type" value="Genomic_DNA"/>
</dbReference>
<proteinExistence type="predicted"/>